<feature type="region of interest" description="Disordered" evidence="6">
    <location>
        <begin position="31"/>
        <end position="59"/>
    </location>
</feature>
<evidence type="ECO:0000259" key="7">
    <source>
        <dbReference type="PROSITE" id="PS50090"/>
    </source>
</evidence>
<evidence type="ECO:0000256" key="6">
    <source>
        <dbReference type="SAM" id="MobiDB-lite"/>
    </source>
</evidence>
<dbReference type="PANTHER" id="PTHR21654:SF66">
    <property type="entry name" value="TRIHELIX TRANSCRIPTION FACTOR GT-3B"/>
    <property type="match status" value="1"/>
</dbReference>
<dbReference type="GO" id="GO:0006355">
    <property type="term" value="P:regulation of DNA-templated transcription"/>
    <property type="evidence" value="ECO:0007669"/>
    <property type="project" value="UniProtKB-ARBA"/>
</dbReference>
<dbReference type="InterPro" id="IPR001005">
    <property type="entry name" value="SANT/Myb"/>
</dbReference>
<dbReference type="SMART" id="SM00717">
    <property type="entry name" value="SANT"/>
    <property type="match status" value="1"/>
</dbReference>
<comment type="caution">
    <text evidence="8">The sequence shown here is derived from an EMBL/GenBank/DDBJ whole genome shotgun (WGS) entry which is preliminary data.</text>
</comment>
<evidence type="ECO:0000256" key="5">
    <source>
        <dbReference type="ARBA" id="ARBA00023242"/>
    </source>
</evidence>
<feature type="compositionally biased region" description="Acidic residues" evidence="6">
    <location>
        <begin position="169"/>
        <end position="192"/>
    </location>
</feature>
<evidence type="ECO:0000313" key="9">
    <source>
        <dbReference type="Proteomes" id="UP000092600"/>
    </source>
</evidence>
<keyword evidence="4" id="KW-0804">Transcription</keyword>
<keyword evidence="3" id="KW-0238">DNA-binding</keyword>
<dbReference type="GO" id="GO:0003677">
    <property type="term" value="F:DNA binding"/>
    <property type="evidence" value="ECO:0007669"/>
    <property type="project" value="UniProtKB-KW"/>
</dbReference>
<feature type="domain" description="Myb-like" evidence="7">
    <location>
        <begin position="60"/>
        <end position="116"/>
    </location>
</feature>
<evidence type="ECO:0000256" key="4">
    <source>
        <dbReference type="ARBA" id="ARBA00023163"/>
    </source>
</evidence>
<dbReference type="FunFam" id="1.10.10.60:FF:000032">
    <property type="entry name" value="Zinc finger and SCAN domain-containing 20"/>
    <property type="match status" value="1"/>
</dbReference>
<gene>
    <name evidence="8" type="ORF">ACMD2_01442</name>
</gene>
<dbReference type="PANTHER" id="PTHR21654">
    <property type="entry name" value="FI21293P1"/>
    <property type="match status" value="1"/>
</dbReference>
<evidence type="ECO:0000256" key="3">
    <source>
        <dbReference type="ARBA" id="ARBA00023125"/>
    </source>
</evidence>
<feature type="compositionally biased region" description="Basic residues" evidence="6">
    <location>
        <begin position="196"/>
        <end position="215"/>
    </location>
</feature>
<organism evidence="8 9">
    <name type="scientific">Ananas comosus</name>
    <name type="common">Pineapple</name>
    <name type="synonym">Ananas ananas</name>
    <dbReference type="NCBI Taxonomy" id="4615"/>
    <lineage>
        <taxon>Eukaryota</taxon>
        <taxon>Viridiplantae</taxon>
        <taxon>Streptophyta</taxon>
        <taxon>Embryophyta</taxon>
        <taxon>Tracheophyta</taxon>
        <taxon>Spermatophyta</taxon>
        <taxon>Magnoliopsida</taxon>
        <taxon>Liliopsida</taxon>
        <taxon>Poales</taxon>
        <taxon>Bromeliaceae</taxon>
        <taxon>Bromelioideae</taxon>
        <taxon>Ananas</taxon>
    </lineage>
</organism>
<dbReference type="Gene3D" id="1.10.10.60">
    <property type="entry name" value="Homeodomain-like"/>
    <property type="match status" value="1"/>
</dbReference>
<dbReference type="GO" id="GO:0005634">
    <property type="term" value="C:nucleus"/>
    <property type="evidence" value="ECO:0007669"/>
    <property type="project" value="UniProtKB-SubCell"/>
</dbReference>
<proteinExistence type="predicted"/>
<evidence type="ECO:0000256" key="1">
    <source>
        <dbReference type="ARBA" id="ARBA00004123"/>
    </source>
</evidence>
<accession>A0A199VB95</accession>
<dbReference type="Gramene" id="Aco001562.1.mrna1">
    <property type="protein sequence ID" value="Aco001562.1.mrna1"/>
    <property type="gene ID" value="Aco001562.1.path1"/>
</dbReference>
<evidence type="ECO:0000256" key="2">
    <source>
        <dbReference type="ARBA" id="ARBA00023015"/>
    </source>
</evidence>
<feature type="region of interest" description="Disordered" evidence="6">
    <location>
        <begin position="161"/>
        <end position="224"/>
    </location>
</feature>
<dbReference type="STRING" id="4615.A0A199VB95"/>
<sequence>MAHHLYPHLHFHGVDDASYYELNVVDVDPPLLQPPPPPLPPLPPPRPHEREAAASGVPQWSHAETAEFLAARAELDRSFAAAKRNKPLWEAVSARLRLKGFARTPDQCKSKWKNLLTRFKGSEAMEQESERQFPFYEEMRRIFSYRMERLLAFEKSSAKKKKKTKGKELEEELEEEEEKEEKEEEEEEEEEEERRKRSTNIKNKKKRRWRRKRKGAGAGAGAGAGVVEEVEGALRELMRRQAEMEERWMEAAEAREAERREKEGEWRRAMANLWEERLAMERRWRQHDEERRARAEARAERQHALVSALLAKFQGEGS</sequence>
<dbReference type="EMBL" id="LSRQ01002444">
    <property type="protein sequence ID" value="OAY74283.1"/>
    <property type="molecule type" value="Genomic_DNA"/>
</dbReference>
<reference evidence="8 9" key="1">
    <citation type="journal article" date="2016" name="DNA Res.">
        <title>The draft genome of MD-2 pineapple using hybrid error correction of long reads.</title>
        <authorList>
            <person name="Redwan R.M."/>
            <person name="Saidin A."/>
            <person name="Kumar S.V."/>
        </authorList>
    </citation>
    <scope>NUCLEOTIDE SEQUENCE [LARGE SCALE GENOMIC DNA]</scope>
    <source>
        <strain evidence="9">cv. MD2</strain>
        <tissue evidence="8">Leaf</tissue>
    </source>
</reference>
<dbReference type="AlphaFoldDB" id="A0A199VB95"/>
<keyword evidence="5" id="KW-0539">Nucleus</keyword>
<dbReference type="CDD" id="cd12203">
    <property type="entry name" value="GT1"/>
    <property type="match status" value="1"/>
</dbReference>
<protein>
    <submittedName>
        <fullName evidence="8">Trihelix transcription factor GT-3b</fullName>
    </submittedName>
</protein>
<dbReference type="Proteomes" id="UP000092600">
    <property type="component" value="Unassembled WGS sequence"/>
</dbReference>
<comment type="subcellular location">
    <subcellularLocation>
        <location evidence="1">Nucleus</location>
    </subcellularLocation>
</comment>
<feature type="compositionally biased region" description="Pro residues" evidence="6">
    <location>
        <begin position="31"/>
        <end position="45"/>
    </location>
</feature>
<keyword evidence="2" id="KW-0805">Transcription regulation</keyword>
<dbReference type="PROSITE" id="PS50090">
    <property type="entry name" value="MYB_LIKE"/>
    <property type="match status" value="1"/>
</dbReference>
<dbReference type="InterPro" id="IPR044822">
    <property type="entry name" value="Myb_DNA-bind_4"/>
</dbReference>
<dbReference type="Pfam" id="PF13837">
    <property type="entry name" value="Myb_DNA-bind_4"/>
    <property type="match status" value="1"/>
</dbReference>
<evidence type="ECO:0000313" key="8">
    <source>
        <dbReference type="EMBL" id="OAY74283.1"/>
    </source>
</evidence>
<name>A0A199VB95_ANACO</name>